<dbReference type="SUPFAM" id="SSF52540">
    <property type="entry name" value="P-loop containing nucleoside triphosphate hydrolases"/>
    <property type="match status" value="1"/>
</dbReference>
<dbReference type="Pfam" id="PF04851">
    <property type="entry name" value="ResIII"/>
    <property type="match status" value="1"/>
</dbReference>
<feature type="domain" description="Helicase C-terminal" evidence="3">
    <location>
        <begin position="291"/>
        <end position="450"/>
    </location>
</feature>
<keyword evidence="5" id="KW-1185">Reference proteome</keyword>
<comment type="caution">
    <text evidence="4">The sequence shown here is derived from an EMBL/GenBank/DDBJ whole genome shotgun (WGS) entry which is preliminary data.</text>
</comment>
<dbReference type="GO" id="GO:0016787">
    <property type="term" value="F:hydrolase activity"/>
    <property type="evidence" value="ECO:0007669"/>
    <property type="project" value="InterPro"/>
</dbReference>
<protein>
    <submittedName>
        <fullName evidence="4">1163_t:CDS:1</fullName>
    </submittedName>
</protein>
<dbReference type="CDD" id="cd18799">
    <property type="entry name" value="SF2_C_EcoAI-like"/>
    <property type="match status" value="1"/>
</dbReference>
<dbReference type="EMBL" id="CAJVPV010002720">
    <property type="protein sequence ID" value="CAG8533842.1"/>
    <property type="molecule type" value="Genomic_DNA"/>
</dbReference>
<dbReference type="PROSITE" id="PS51194">
    <property type="entry name" value="HELICASE_CTER"/>
    <property type="match status" value="1"/>
</dbReference>
<keyword evidence="1" id="KW-0347">Helicase</keyword>
<keyword evidence="1" id="KW-0547">Nucleotide-binding</keyword>
<dbReference type="GO" id="GO:0005524">
    <property type="term" value="F:ATP binding"/>
    <property type="evidence" value="ECO:0007669"/>
    <property type="project" value="InterPro"/>
</dbReference>
<evidence type="ECO:0000313" key="5">
    <source>
        <dbReference type="Proteomes" id="UP000789342"/>
    </source>
</evidence>
<dbReference type="GO" id="GO:0036121">
    <property type="term" value="F:double-stranded DNA helicase activity"/>
    <property type="evidence" value="ECO:0007669"/>
    <property type="project" value="TreeGrafter"/>
</dbReference>
<keyword evidence="1" id="KW-0067">ATP-binding</keyword>
<dbReference type="GO" id="GO:0032042">
    <property type="term" value="P:mitochondrial DNA metabolic process"/>
    <property type="evidence" value="ECO:0007669"/>
    <property type="project" value="TreeGrafter"/>
</dbReference>
<reference evidence="4" key="1">
    <citation type="submission" date="2021-06" db="EMBL/GenBank/DDBJ databases">
        <authorList>
            <person name="Kallberg Y."/>
            <person name="Tangrot J."/>
            <person name="Rosling A."/>
        </authorList>
    </citation>
    <scope>NUCLEOTIDE SEQUENCE</scope>
    <source>
        <strain evidence="4">CL551</strain>
    </source>
</reference>
<feature type="domain" description="Helicase ATP-binding" evidence="2">
    <location>
        <begin position="74"/>
        <end position="238"/>
    </location>
</feature>
<dbReference type="InterPro" id="IPR001650">
    <property type="entry name" value="Helicase_C-like"/>
</dbReference>
<dbReference type="InterPro" id="IPR006935">
    <property type="entry name" value="Helicase/UvrB_N"/>
</dbReference>
<proteinExistence type="predicted"/>
<dbReference type="PROSITE" id="PS51192">
    <property type="entry name" value="HELICASE_ATP_BIND_1"/>
    <property type="match status" value="1"/>
</dbReference>
<dbReference type="GO" id="GO:0000403">
    <property type="term" value="F:Y-form DNA binding"/>
    <property type="evidence" value="ECO:0007669"/>
    <property type="project" value="TreeGrafter"/>
</dbReference>
<accession>A0A9N9AKH2</accession>
<dbReference type="Gene3D" id="3.40.50.300">
    <property type="entry name" value="P-loop containing nucleotide triphosphate hydrolases"/>
    <property type="match status" value="2"/>
</dbReference>
<dbReference type="Proteomes" id="UP000789342">
    <property type="component" value="Unassembled WGS sequence"/>
</dbReference>
<keyword evidence="1" id="KW-0378">Hydrolase</keyword>
<dbReference type="SMART" id="SM00490">
    <property type="entry name" value="HELICc"/>
    <property type="match status" value="1"/>
</dbReference>
<gene>
    <name evidence="4" type="ORF">AMORRO_LOCUS4800</name>
</gene>
<dbReference type="PANTHER" id="PTHR47396:SF1">
    <property type="entry name" value="ATP-DEPENDENT HELICASE IRC3-RELATED"/>
    <property type="match status" value="1"/>
</dbReference>
<dbReference type="AlphaFoldDB" id="A0A9N9AKH2"/>
<evidence type="ECO:0000259" key="3">
    <source>
        <dbReference type="PROSITE" id="PS51194"/>
    </source>
</evidence>
<dbReference type="Pfam" id="PF00271">
    <property type="entry name" value="Helicase_C"/>
    <property type="match status" value="1"/>
</dbReference>
<dbReference type="GO" id="GO:0061749">
    <property type="term" value="F:forked DNA-dependent helicase activity"/>
    <property type="evidence" value="ECO:0007669"/>
    <property type="project" value="TreeGrafter"/>
</dbReference>
<name>A0A9N9AKH2_9GLOM</name>
<dbReference type="PANTHER" id="PTHR47396">
    <property type="entry name" value="TYPE I RESTRICTION ENZYME ECOKI R PROTEIN"/>
    <property type="match status" value="1"/>
</dbReference>
<dbReference type="InterPro" id="IPR014001">
    <property type="entry name" value="Helicase_ATP-bd"/>
</dbReference>
<evidence type="ECO:0000256" key="1">
    <source>
        <dbReference type="ARBA" id="ARBA00022806"/>
    </source>
</evidence>
<dbReference type="InterPro" id="IPR050742">
    <property type="entry name" value="Helicase_Restrict-Modif_Enz"/>
</dbReference>
<dbReference type="GO" id="GO:0005759">
    <property type="term" value="C:mitochondrial matrix"/>
    <property type="evidence" value="ECO:0007669"/>
    <property type="project" value="TreeGrafter"/>
</dbReference>
<dbReference type="InterPro" id="IPR027417">
    <property type="entry name" value="P-loop_NTPase"/>
</dbReference>
<evidence type="ECO:0000313" key="4">
    <source>
        <dbReference type="EMBL" id="CAG8533842.1"/>
    </source>
</evidence>
<dbReference type="SMART" id="SM00487">
    <property type="entry name" value="DEXDc"/>
    <property type="match status" value="1"/>
</dbReference>
<dbReference type="OrthoDB" id="16911at2759"/>
<organism evidence="4 5">
    <name type="scientific">Acaulospora morrowiae</name>
    <dbReference type="NCBI Taxonomy" id="94023"/>
    <lineage>
        <taxon>Eukaryota</taxon>
        <taxon>Fungi</taxon>
        <taxon>Fungi incertae sedis</taxon>
        <taxon>Mucoromycota</taxon>
        <taxon>Glomeromycotina</taxon>
        <taxon>Glomeromycetes</taxon>
        <taxon>Diversisporales</taxon>
        <taxon>Acaulosporaceae</taxon>
        <taxon>Acaulospora</taxon>
    </lineage>
</organism>
<dbReference type="GO" id="GO:0070125">
    <property type="term" value="P:mitochondrial translational elongation"/>
    <property type="evidence" value="ECO:0007669"/>
    <property type="project" value="TreeGrafter"/>
</dbReference>
<sequence length="637" mass="73046">MRRVPILSLSSSYRARFGYFKGDFCIGKGFKHYSDVACKIQQSVEGLTCEGTRQQSQSTLRPYQQECIETCLRKFLEDKVKRQIVSLPVGSGKTVIFSNLIRNIPPPYPGADKVLVLAHREELLDQAYRQISKFSPDLTLEIDQGERNAIGNANVIIGSVQTLGRTDSDRIKKYDPSNFKAIIIDEAHHAPANTYRRILEYFGATNKDTHMFIWGCSATVRRNDGVALGEIFDEISYHRDFLDMINEKWLCNLRVTTVKTDFDLSNVKSNNADFIESDLSKYVNVRPRNEMIARTYLALAESRKSTLVFGVDIKHVEALKETFQEFGITASSITSKTKKHLRSEILNDFKSMKFPVLVNCGIFTEGADIPNIDCIIMSRPTKSPVLFQQMIGRGMRLAEGKEDCLVLDFIDSYVHFPDLVTVPSLLGLKSDTEMKDQDIQRIPSEPSEPKLELQYEFPNIEKIKITEYDNPVELIEACSGALNIRRISRFSWIKIGDDSYVLPLLYVGNLRVEKENDGLYRVRLRKREIKMIKNKPIPMTFFVSLPITHDSLESVIRSCDHWVERQDKNVVSPALWHAKWRKEQITDRQMKFLKKKISLDDQVLKKLNRGQAANLMAKMIEGADKNRKKSFEKEAEK</sequence>
<evidence type="ECO:0000259" key="2">
    <source>
        <dbReference type="PROSITE" id="PS51192"/>
    </source>
</evidence>